<dbReference type="PROSITE" id="PS51170">
    <property type="entry name" value="CW"/>
    <property type="match status" value="1"/>
</dbReference>
<feature type="region of interest" description="Disordered" evidence="3">
    <location>
        <begin position="29"/>
        <end position="172"/>
    </location>
</feature>
<evidence type="ECO:0000256" key="2">
    <source>
        <dbReference type="PROSITE-ProRule" id="PRU00591"/>
    </source>
</evidence>
<feature type="non-terminal residue" evidence="4">
    <location>
        <position position="647"/>
    </location>
</feature>
<name>A0ABY1AEZ8_9LACO</name>
<feature type="repeat" description="Cell wall-binding" evidence="2">
    <location>
        <begin position="523"/>
        <end position="542"/>
    </location>
</feature>
<dbReference type="InterPro" id="IPR018337">
    <property type="entry name" value="Cell_wall/Cho-bd_repeat"/>
</dbReference>
<dbReference type="EMBL" id="FOCC01000022">
    <property type="protein sequence ID" value="SEN02569.1"/>
    <property type="molecule type" value="Genomic_DNA"/>
</dbReference>
<dbReference type="NCBIfam" id="TIGR04320">
    <property type="entry name" value="Surf_Exclu_PgrA"/>
    <property type="match status" value="1"/>
</dbReference>
<feature type="compositionally biased region" description="Low complexity" evidence="3">
    <location>
        <begin position="35"/>
        <end position="170"/>
    </location>
</feature>
<proteinExistence type="predicted"/>
<evidence type="ECO:0000313" key="5">
    <source>
        <dbReference type="Proteomes" id="UP000182089"/>
    </source>
</evidence>
<gene>
    <name evidence="4" type="ORF">SAMN05216431_1221</name>
</gene>
<evidence type="ECO:0000256" key="3">
    <source>
        <dbReference type="SAM" id="MobiDB-lite"/>
    </source>
</evidence>
<comment type="caution">
    <text evidence="4">The sequence shown here is derived from an EMBL/GenBank/DDBJ whole genome shotgun (WGS) entry which is preliminary data.</text>
</comment>
<reference evidence="4 5" key="1">
    <citation type="submission" date="2016-10" db="EMBL/GenBank/DDBJ databases">
        <authorList>
            <person name="Varghese N."/>
            <person name="Submissions S."/>
        </authorList>
    </citation>
    <scope>NUCLEOTIDE SEQUENCE [LARGE SCALE GENOMIC DNA]</scope>
    <source>
        <strain evidence="4 5">WC1T17</strain>
    </source>
</reference>
<dbReference type="Gene3D" id="2.10.270.10">
    <property type="entry name" value="Cholin Binding"/>
    <property type="match status" value="3"/>
</dbReference>
<dbReference type="SUPFAM" id="SSF69360">
    <property type="entry name" value="Cell wall binding repeat"/>
    <property type="match status" value="1"/>
</dbReference>
<dbReference type="Proteomes" id="UP000182089">
    <property type="component" value="Unassembled WGS sequence"/>
</dbReference>
<organism evidence="4 5">
    <name type="scientific">Ligilactobacillus ruminis</name>
    <dbReference type="NCBI Taxonomy" id="1623"/>
    <lineage>
        <taxon>Bacteria</taxon>
        <taxon>Bacillati</taxon>
        <taxon>Bacillota</taxon>
        <taxon>Bacilli</taxon>
        <taxon>Lactobacillales</taxon>
        <taxon>Lactobacillaceae</taxon>
        <taxon>Ligilactobacillus</taxon>
    </lineage>
</organism>
<sequence length="647" mass="70068">MNQFEKGLIISMAAGVLLTGTQELKAKADTANDDQQVSVVTSNNNEETTSTQANQASAAVSSSDVSQNSSSETETETASSQQDDMTTKAATSTTTAVSETNAATQAKTSEMSTTTPASSASASETDTQSSEASLASDSSTNQTATVTKTTATKSTAAATQAASSTKTSSTDANVKKTLATTTTDAAVSLGINSLYSYFTSAQISATVAVAKEWATGNYEDVTEAPAYSAWYKAMNAGTNSSATKFSDTLSADQTTIDFSNLSADQLEELSLFYVNVLNGLYNKLGISSYVATNKVTNGSLKYASYVSDYTVKHWNGTFAHYLTALRYGSYQTGLIDSYSTTDEYATTNNYGEAAVLQTEFGWNSVSYIKKARTSTTMADAKADIINALELMLFEDEAEDMGHAIDQLNWLYSNTEARSVIYRSAAINMISNSRIDWSKVTSEVNSTTSFSDTTSLPNWTMAVSTYLHFLGMAPGYSNSSIIYGTASSAQKTRYNNANWTSLNNVGFVTSNGKTYYYDLNGNKYTGQHYIDGHWYNFDSNGVMSTGVTYIASQKKLVLYNTSGQMLYGSQTVSGKKFTFDTTTGALKATGQVYIGGHWYLLNSKYQPQTGFQYISNQKKTVYYSPKTSYMLYGQQYIGGYWYLFNKIT</sequence>
<evidence type="ECO:0000256" key="1">
    <source>
        <dbReference type="ARBA" id="ARBA00022737"/>
    </source>
</evidence>
<evidence type="ECO:0000313" key="4">
    <source>
        <dbReference type="EMBL" id="SEN02569.1"/>
    </source>
</evidence>
<protein>
    <submittedName>
        <fullName evidence="4">SEC10/PgrA surface exclusion domain-containing protein</fullName>
    </submittedName>
</protein>
<keyword evidence="1" id="KW-0677">Repeat</keyword>
<accession>A0ABY1AEZ8</accession>
<dbReference type="InterPro" id="IPR027607">
    <property type="entry name" value="Surf_Exclu_SEC10/PgrA"/>
</dbReference>